<protein>
    <submittedName>
        <fullName evidence="4">DNA-binding protein</fullName>
    </submittedName>
</protein>
<evidence type="ECO:0000259" key="3">
    <source>
        <dbReference type="Pfam" id="PF13411"/>
    </source>
</evidence>
<evidence type="ECO:0000256" key="1">
    <source>
        <dbReference type="SAM" id="Coils"/>
    </source>
</evidence>
<dbReference type="RefSeq" id="WP_097877672.1">
    <property type="nucleotide sequence ID" value="NZ_NVMD01000028.1"/>
</dbReference>
<gene>
    <name evidence="4" type="ORF">CON01_24660</name>
</gene>
<dbReference type="InterPro" id="IPR000551">
    <property type="entry name" value="MerR-type_HTH_dom"/>
</dbReference>
<dbReference type="Gene3D" id="1.10.1660.10">
    <property type="match status" value="1"/>
</dbReference>
<feature type="domain" description="HTH merR-type" evidence="3">
    <location>
        <begin position="10"/>
        <end position="70"/>
    </location>
</feature>
<keyword evidence="4" id="KW-0238">DNA-binding</keyword>
<dbReference type="Pfam" id="PF13411">
    <property type="entry name" value="MerR_1"/>
    <property type="match status" value="1"/>
</dbReference>
<feature type="compositionally biased region" description="Basic and acidic residues" evidence="2">
    <location>
        <begin position="82"/>
        <end position="100"/>
    </location>
</feature>
<dbReference type="AlphaFoldDB" id="A0A9X6TWM1"/>
<name>A0A9X6TWM1_BACTU</name>
<proteinExistence type="predicted"/>
<evidence type="ECO:0000313" key="5">
    <source>
        <dbReference type="Proteomes" id="UP000220127"/>
    </source>
</evidence>
<sequence length="184" mass="21222">MSESEQERAYWTHEVADKLQISHSTLKRWCSELEVSGYKFTKGTNDSRAFTAHDLSALEKYKHLTKKQKIPKDKAATTVTEEFSKDMSDRAAPAHKESDHFLSSPQAAQTLQALMQRFQEQEETNRQILQELKTANELNKTISAQYEQLKKEIQALNADQKLIASNQEKKQGFWAKLFTKNKDV</sequence>
<accession>A0A9X6TWM1</accession>
<dbReference type="Proteomes" id="UP000220127">
    <property type="component" value="Unassembled WGS sequence"/>
</dbReference>
<feature type="region of interest" description="Disordered" evidence="2">
    <location>
        <begin position="72"/>
        <end position="103"/>
    </location>
</feature>
<evidence type="ECO:0000313" key="4">
    <source>
        <dbReference type="EMBL" id="PED11887.1"/>
    </source>
</evidence>
<organism evidence="4 5">
    <name type="scientific">Bacillus thuringiensis</name>
    <dbReference type="NCBI Taxonomy" id="1428"/>
    <lineage>
        <taxon>Bacteria</taxon>
        <taxon>Bacillati</taxon>
        <taxon>Bacillota</taxon>
        <taxon>Bacilli</taxon>
        <taxon>Bacillales</taxon>
        <taxon>Bacillaceae</taxon>
        <taxon>Bacillus</taxon>
        <taxon>Bacillus cereus group</taxon>
    </lineage>
</organism>
<evidence type="ECO:0000256" key="2">
    <source>
        <dbReference type="SAM" id="MobiDB-lite"/>
    </source>
</evidence>
<reference evidence="4 5" key="1">
    <citation type="submission" date="2017-09" db="EMBL/GenBank/DDBJ databases">
        <title>Large-scale bioinformatics analysis of Bacillus genomes uncovers conserved roles of natural products in bacterial physiology.</title>
        <authorList>
            <consortium name="Agbiome Team Llc"/>
            <person name="Bleich R.M."/>
            <person name="Grubbs K.J."/>
            <person name="Santa Maria K.C."/>
            <person name="Allen S.E."/>
            <person name="Farag S."/>
            <person name="Shank E.A."/>
            <person name="Bowers A."/>
        </authorList>
    </citation>
    <scope>NUCLEOTIDE SEQUENCE [LARGE SCALE GENOMIC DNA]</scope>
    <source>
        <strain evidence="4 5">AFS094940</strain>
    </source>
</reference>
<feature type="coiled-coil region" evidence="1">
    <location>
        <begin position="111"/>
        <end position="166"/>
    </location>
</feature>
<keyword evidence="1" id="KW-0175">Coiled coil</keyword>
<dbReference type="EMBL" id="NVMD01000028">
    <property type="protein sequence ID" value="PED11887.1"/>
    <property type="molecule type" value="Genomic_DNA"/>
</dbReference>
<dbReference type="GO" id="GO:0003677">
    <property type="term" value="F:DNA binding"/>
    <property type="evidence" value="ECO:0007669"/>
    <property type="project" value="UniProtKB-KW"/>
</dbReference>
<comment type="caution">
    <text evidence="4">The sequence shown here is derived from an EMBL/GenBank/DDBJ whole genome shotgun (WGS) entry which is preliminary data.</text>
</comment>